<proteinExistence type="predicted"/>
<feature type="region of interest" description="Disordered" evidence="1">
    <location>
        <begin position="61"/>
        <end position="84"/>
    </location>
</feature>
<evidence type="ECO:0000313" key="2">
    <source>
        <dbReference type="EMBL" id="KAG0152316.1"/>
    </source>
</evidence>
<dbReference type="Proteomes" id="UP000886653">
    <property type="component" value="Unassembled WGS sequence"/>
</dbReference>
<feature type="compositionally biased region" description="Basic and acidic residues" evidence="1">
    <location>
        <begin position="61"/>
        <end position="78"/>
    </location>
</feature>
<evidence type="ECO:0000313" key="3">
    <source>
        <dbReference type="Proteomes" id="UP000886653"/>
    </source>
</evidence>
<sequence>MGNAKEKLGSMLGYEGLEHSGAQQKCKGDAEYKAAQVEGYAEGTKDRVEGKINNVIGSVTDDKSKQFEGQARHEKGLLKQDINS</sequence>
<dbReference type="InterPro" id="IPR036629">
    <property type="entry name" value="YjbJ_sf"/>
</dbReference>
<accession>A0A9P6TH07</accession>
<reference evidence="2" key="1">
    <citation type="submission" date="2013-11" db="EMBL/GenBank/DDBJ databases">
        <title>Genome sequence of the fusiform rust pathogen reveals effectors for host alternation and coevolution with pine.</title>
        <authorList>
            <consortium name="DOE Joint Genome Institute"/>
            <person name="Smith K."/>
            <person name="Pendleton A."/>
            <person name="Kubisiak T."/>
            <person name="Anderson C."/>
            <person name="Salamov A."/>
            <person name="Aerts A."/>
            <person name="Riley R."/>
            <person name="Clum A."/>
            <person name="Lindquist E."/>
            <person name="Ence D."/>
            <person name="Campbell M."/>
            <person name="Kronenberg Z."/>
            <person name="Feau N."/>
            <person name="Dhillon B."/>
            <person name="Hamelin R."/>
            <person name="Burleigh J."/>
            <person name="Smith J."/>
            <person name="Yandell M."/>
            <person name="Nelson C."/>
            <person name="Grigoriev I."/>
            <person name="Davis J."/>
        </authorList>
    </citation>
    <scope>NUCLEOTIDE SEQUENCE</scope>
    <source>
        <strain evidence="2">G11</strain>
    </source>
</reference>
<dbReference type="OrthoDB" id="9999611at2759"/>
<dbReference type="AlphaFoldDB" id="A0A9P6TH07"/>
<protein>
    <recommendedName>
        <fullName evidence="4">CsbD-like domain-containing protein</fullName>
    </recommendedName>
</protein>
<comment type="caution">
    <text evidence="2">The sequence shown here is derived from an EMBL/GenBank/DDBJ whole genome shotgun (WGS) entry which is preliminary data.</text>
</comment>
<gene>
    <name evidence="2" type="ORF">CROQUDRAFT_649687</name>
</gene>
<evidence type="ECO:0008006" key="4">
    <source>
        <dbReference type="Google" id="ProtNLM"/>
    </source>
</evidence>
<evidence type="ECO:0000256" key="1">
    <source>
        <dbReference type="SAM" id="MobiDB-lite"/>
    </source>
</evidence>
<dbReference type="SUPFAM" id="SSF69047">
    <property type="entry name" value="Hypothetical protein YjbJ"/>
    <property type="match status" value="1"/>
</dbReference>
<organism evidence="2 3">
    <name type="scientific">Cronartium quercuum f. sp. fusiforme G11</name>
    <dbReference type="NCBI Taxonomy" id="708437"/>
    <lineage>
        <taxon>Eukaryota</taxon>
        <taxon>Fungi</taxon>
        <taxon>Dikarya</taxon>
        <taxon>Basidiomycota</taxon>
        <taxon>Pucciniomycotina</taxon>
        <taxon>Pucciniomycetes</taxon>
        <taxon>Pucciniales</taxon>
        <taxon>Coleosporiaceae</taxon>
        <taxon>Cronartium</taxon>
    </lineage>
</organism>
<keyword evidence="3" id="KW-1185">Reference proteome</keyword>
<name>A0A9P6TH07_9BASI</name>
<dbReference type="PANTHER" id="PTHR40460">
    <property type="entry name" value="CHROMOSOME 1, WHOLE GENOME SHOTGUN SEQUENCE"/>
    <property type="match status" value="1"/>
</dbReference>
<dbReference type="EMBL" id="MU167208">
    <property type="protein sequence ID" value="KAG0152316.1"/>
    <property type="molecule type" value="Genomic_DNA"/>
</dbReference>
<dbReference type="PANTHER" id="PTHR40460:SF1">
    <property type="entry name" value="CSBD-LIKE DOMAIN-CONTAINING PROTEIN"/>
    <property type="match status" value="1"/>
</dbReference>